<dbReference type="AlphaFoldDB" id="A0A0F0CM84"/>
<dbReference type="Proteomes" id="UP000033428">
    <property type="component" value="Unassembled WGS sequence"/>
</dbReference>
<protein>
    <submittedName>
        <fullName evidence="2">Membrane protein</fullName>
    </submittedName>
</protein>
<keyword evidence="1" id="KW-0472">Membrane</keyword>
<sequence length="73" mass="8889">MVLNFFFNCLISTLHPSAHRAIFVILIFTNHYSLITNHSNLLQFFYFIFHIIFFQFYISYFFLIRFSLSHSLL</sequence>
<accession>A0A0F0CM84</accession>
<dbReference type="EMBL" id="JYNY01000170">
    <property type="protein sequence ID" value="KJJ85380.1"/>
    <property type="molecule type" value="Genomic_DNA"/>
</dbReference>
<dbReference type="EMBL" id="JYNY01000356">
    <property type="protein sequence ID" value="KJJ84443.1"/>
    <property type="molecule type" value="Genomic_DNA"/>
</dbReference>
<gene>
    <name evidence="3" type="ORF">OMAG_000753</name>
    <name evidence="2" type="ORF">OMAG_001688</name>
</gene>
<keyword evidence="4" id="KW-1185">Reference proteome</keyword>
<reference evidence="2 4" key="1">
    <citation type="submission" date="2015-02" db="EMBL/GenBank/DDBJ databases">
        <title>Single-cell genomics of uncultivated deep-branching MTB reveals a conserved set of magnetosome genes.</title>
        <authorList>
            <person name="Kolinko S."/>
            <person name="Richter M."/>
            <person name="Glockner F.O."/>
            <person name="Brachmann A."/>
            <person name="Schuler D."/>
        </authorList>
    </citation>
    <scope>NUCLEOTIDE SEQUENCE [LARGE SCALE GENOMIC DNA]</scope>
    <source>
        <strain evidence="2">SKK-01</strain>
    </source>
</reference>
<name>A0A0F0CM84_9BACT</name>
<evidence type="ECO:0000256" key="1">
    <source>
        <dbReference type="SAM" id="Phobius"/>
    </source>
</evidence>
<feature type="transmembrane region" description="Helical" evidence="1">
    <location>
        <begin position="44"/>
        <end position="63"/>
    </location>
</feature>
<organism evidence="2 4">
    <name type="scientific">Candidatus Omnitrophus magneticus</name>
    <dbReference type="NCBI Taxonomy" id="1609969"/>
    <lineage>
        <taxon>Bacteria</taxon>
        <taxon>Pseudomonadati</taxon>
        <taxon>Candidatus Omnitrophota</taxon>
        <taxon>Candidatus Omnitrophus</taxon>
    </lineage>
</organism>
<comment type="caution">
    <text evidence="2">The sequence shown here is derived from an EMBL/GenBank/DDBJ whole genome shotgun (WGS) entry which is preliminary data.</text>
</comment>
<keyword evidence="1" id="KW-0812">Transmembrane</keyword>
<evidence type="ECO:0000313" key="2">
    <source>
        <dbReference type="EMBL" id="KJJ84443.1"/>
    </source>
</evidence>
<keyword evidence="1" id="KW-1133">Transmembrane helix</keyword>
<proteinExistence type="predicted"/>
<evidence type="ECO:0000313" key="4">
    <source>
        <dbReference type="Proteomes" id="UP000033428"/>
    </source>
</evidence>
<evidence type="ECO:0000313" key="3">
    <source>
        <dbReference type="EMBL" id="KJJ85380.1"/>
    </source>
</evidence>